<comment type="caution">
    <text evidence="1">The sequence shown here is derived from an EMBL/GenBank/DDBJ whole genome shotgun (WGS) entry which is preliminary data.</text>
</comment>
<reference evidence="1" key="1">
    <citation type="submission" date="2020-05" db="EMBL/GenBank/DDBJ databases">
        <title>Large-scale comparative analyses of tick genomes elucidate their genetic diversity and vector capacities.</title>
        <authorList>
            <person name="Jia N."/>
            <person name="Wang J."/>
            <person name="Shi W."/>
            <person name="Du L."/>
            <person name="Sun Y."/>
            <person name="Zhan W."/>
            <person name="Jiang J."/>
            <person name="Wang Q."/>
            <person name="Zhang B."/>
            <person name="Ji P."/>
            <person name="Sakyi L.B."/>
            <person name="Cui X."/>
            <person name="Yuan T."/>
            <person name="Jiang B."/>
            <person name="Yang W."/>
            <person name="Lam T.T.-Y."/>
            <person name="Chang Q."/>
            <person name="Ding S."/>
            <person name="Wang X."/>
            <person name="Zhu J."/>
            <person name="Ruan X."/>
            <person name="Zhao L."/>
            <person name="Wei J."/>
            <person name="Que T."/>
            <person name="Du C."/>
            <person name="Cheng J."/>
            <person name="Dai P."/>
            <person name="Han X."/>
            <person name="Huang E."/>
            <person name="Gao Y."/>
            <person name="Liu J."/>
            <person name="Shao H."/>
            <person name="Ye R."/>
            <person name="Li L."/>
            <person name="Wei W."/>
            <person name="Wang X."/>
            <person name="Wang C."/>
            <person name="Yang T."/>
            <person name="Huo Q."/>
            <person name="Li W."/>
            <person name="Guo W."/>
            <person name="Chen H."/>
            <person name="Zhou L."/>
            <person name="Ni X."/>
            <person name="Tian J."/>
            <person name="Zhou Y."/>
            <person name="Sheng Y."/>
            <person name="Liu T."/>
            <person name="Pan Y."/>
            <person name="Xia L."/>
            <person name="Li J."/>
            <person name="Zhao F."/>
            <person name="Cao W."/>
        </authorList>
    </citation>
    <scope>NUCLEOTIDE SEQUENCE</scope>
    <source>
        <strain evidence="1">Hyas-2018</strain>
    </source>
</reference>
<keyword evidence="2" id="KW-1185">Reference proteome</keyword>
<protein>
    <submittedName>
        <fullName evidence="1">Uncharacterized protein</fullName>
    </submittedName>
</protein>
<accession>A0ACB7RS53</accession>
<sequence length="151" mass="17483">MDVVGVEGEQKVSEDATQDSGWFEVKRRSRKQDGDAAKLKSDSYSTQYEQRIDRDGWKKKIGARNIRQLIAASRMPNLPPEDYRIIIRPRGGINRRDEENQHNSRTSEPKEVDHKDKPVREHSESFPRLPNAQGLERWKSRDRTGSETGPK</sequence>
<name>A0ACB7RS53_HYAAI</name>
<dbReference type="EMBL" id="CM023488">
    <property type="protein sequence ID" value="KAH6924274.1"/>
    <property type="molecule type" value="Genomic_DNA"/>
</dbReference>
<dbReference type="Proteomes" id="UP000821845">
    <property type="component" value="Chromosome 8"/>
</dbReference>
<organism evidence="1 2">
    <name type="scientific">Hyalomma asiaticum</name>
    <name type="common">Tick</name>
    <dbReference type="NCBI Taxonomy" id="266040"/>
    <lineage>
        <taxon>Eukaryota</taxon>
        <taxon>Metazoa</taxon>
        <taxon>Ecdysozoa</taxon>
        <taxon>Arthropoda</taxon>
        <taxon>Chelicerata</taxon>
        <taxon>Arachnida</taxon>
        <taxon>Acari</taxon>
        <taxon>Parasitiformes</taxon>
        <taxon>Ixodida</taxon>
        <taxon>Ixodoidea</taxon>
        <taxon>Ixodidae</taxon>
        <taxon>Hyalomminae</taxon>
        <taxon>Hyalomma</taxon>
    </lineage>
</organism>
<evidence type="ECO:0000313" key="1">
    <source>
        <dbReference type="EMBL" id="KAH6924274.1"/>
    </source>
</evidence>
<evidence type="ECO:0000313" key="2">
    <source>
        <dbReference type="Proteomes" id="UP000821845"/>
    </source>
</evidence>
<gene>
    <name evidence="1" type="ORF">HPB50_014624</name>
</gene>
<proteinExistence type="predicted"/>